<evidence type="ECO:0000256" key="1">
    <source>
        <dbReference type="SAM" id="MobiDB-lite"/>
    </source>
</evidence>
<dbReference type="AlphaFoldDB" id="A0A484M174"/>
<sequence>MRAAADKHRREVHFEVGDLVLLKLQPYRQHSVVTRRSQKLTRRYYGPFRVTAKVWSAAYRLQLPNGSRIHPVFHVSLLKPFRGDASRISPLPLPGEFRHGDPVSRPIRIHAQRRVLVGGATEVQGLVEWSDGDNDDATWEPLDKLRQFYPDLHLEDKVVIEQGESVTTESQGEVHGKPGTQAPKQDNVGAHPCKELRRGSRERRPPAWRKDYET</sequence>
<keyword evidence="4" id="KW-1185">Reference proteome</keyword>
<accession>A0A484M174</accession>
<name>A0A484M174_9ASTE</name>
<dbReference type="Pfam" id="PF24626">
    <property type="entry name" value="SH3_Tf2-1"/>
    <property type="match status" value="1"/>
</dbReference>
<dbReference type="PANTHER" id="PTHR46148:SF52">
    <property type="entry name" value="OS04G0603800 PROTEIN"/>
    <property type="match status" value="1"/>
</dbReference>
<feature type="region of interest" description="Disordered" evidence="1">
    <location>
        <begin position="164"/>
        <end position="214"/>
    </location>
</feature>
<feature type="domain" description="Tf2-1-like SH3-like" evidence="2">
    <location>
        <begin position="17"/>
        <end position="81"/>
    </location>
</feature>
<dbReference type="InterPro" id="IPR056924">
    <property type="entry name" value="SH3_Tf2-1"/>
</dbReference>
<organism evidence="3 4">
    <name type="scientific">Cuscuta campestris</name>
    <dbReference type="NCBI Taxonomy" id="132261"/>
    <lineage>
        <taxon>Eukaryota</taxon>
        <taxon>Viridiplantae</taxon>
        <taxon>Streptophyta</taxon>
        <taxon>Embryophyta</taxon>
        <taxon>Tracheophyta</taxon>
        <taxon>Spermatophyta</taxon>
        <taxon>Magnoliopsida</taxon>
        <taxon>eudicotyledons</taxon>
        <taxon>Gunneridae</taxon>
        <taxon>Pentapetalae</taxon>
        <taxon>asterids</taxon>
        <taxon>lamiids</taxon>
        <taxon>Solanales</taxon>
        <taxon>Convolvulaceae</taxon>
        <taxon>Cuscuteae</taxon>
        <taxon>Cuscuta</taxon>
        <taxon>Cuscuta subgen. Grammica</taxon>
        <taxon>Cuscuta sect. Cleistogrammica</taxon>
    </lineage>
</organism>
<dbReference type="InterPro" id="IPR016197">
    <property type="entry name" value="Chromo-like_dom_sf"/>
</dbReference>
<dbReference type="EMBL" id="OOIL02002358">
    <property type="protein sequence ID" value="VFQ82511.1"/>
    <property type="molecule type" value="Genomic_DNA"/>
</dbReference>
<dbReference type="PANTHER" id="PTHR46148">
    <property type="entry name" value="CHROMO DOMAIN-CONTAINING PROTEIN"/>
    <property type="match status" value="1"/>
</dbReference>
<dbReference type="Proteomes" id="UP000595140">
    <property type="component" value="Unassembled WGS sequence"/>
</dbReference>
<dbReference type="OrthoDB" id="1280581at2759"/>
<evidence type="ECO:0000313" key="3">
    <source>
        <dbReference type="EMBL" id="VFQ82511.1"/>
    </source>
</evidence>
<evidence type="ECO:0000259" key="2">
    <source>
        <dbReference type="Pfam" id="PF24626"/>
    </source>
</evidence>
<reference evidence="3 4" key="1">
    <citation type="submission" date="2018-04" db="EMBL/GenBank/DDBJ databases">
        <authorList>
            <person name="Vogel A."/>
        </authorList>
    </citation>
    <scope>NUCLEOTIDE SEQUENCE [LARGE SCALE GENOMIC DNA]</scope>
</reference>
<evidence type="ECO:0000313" key="4">
    <source>
        <dbReference type="Proteomes" id="UP000595140"/>
    </source>
</evidence>
<gene>
    <name evidence="3" type="ORF">CCAM_LOCUS24287</name>
</gene>
<dbReference type="SUPFAM" id="SSF54160">
    <property type="entry name" value="Chromo domain-like"/>
    <property type="match status" value="1"/>
</dbReference>
<protein>
    <recommendedName>
        <fullName evidence="2">Tf2-1-like SH3-like domain-containing protein</fullName>
    </recommendedName>
</protein>
<feature type="compositionally biased region" description="Basic and acidic residues" evidence="1">
    <location>
        <begin position="192"/>
        <end position="214"/>
    </location>
</feature>
<proteinExistence type="predicted"/>